<feature type="transmembrane region" description="Helical" evidence="11">
    <location>
        <begin position="282"/>
        <end position="304"/>
    </location>
</feature>
<dbReference type="Gene3D" id="1.20.1070.10">
    <property type="entry name" value="Rhodopsin 7-helix transmembrane proteins"/>
    <property type="match status" value="1"/>
</dbReference>
<evidence type="ECO:0000313" key="13">
    <source>
        <dbReference type="Proteomes" id="UP001318040"/>
    </source>
</evidence>
<evidence type="ECO:0000259" key="12">
    <source>
        <dbReference type="PROSITE" id="PS50262"/>
    </source>
</evidence>
<feature type="transmembrane region" description="Helical" evidence="11">
    <location>
        <begin position="141"/>
        <end position="159"/>
    </location>
</feature>
<feature type="transmembrane region" description="Helical" evidence="11">
    <location>
        <begin position="233"/>
        <end position="252"/>
    </location>
</feature>
<evidence type="ECO:0000256" key="7">
    <source>
        <dbReference type="ARBA" id="ARBA00023170"/>
    </source>
</evidence>
<dbReference type="PANTHER" id="PTHR24231:SF45">
    <property type="entry name" value="CYSTEINYL LEUKOTRIENE RECEPTOR 1"/>
    <property type="match status" value="1"/>
</dbReference>
<keyword evidence="2" id="KW-1003">Cell membrane</keyword>
<dbReference type="GO" id="GO:0004930">
    <property type="term" value="F:G protein-coupled receptor activity"/>
    <property type="evidence" value="ECO:0007669"/>
    <property type="project" value="UniProtKB-KW"/>
</dbReference>
<dbReference type="PANTHER" id="PTHR24231">
    <property type="entry name" value="PURINOCEPTOR-RELATED G-PROTEIN COUPLED RECEPTOR"/>
    <property type="match status" value="1"/>
</dbReference>
<dbReference type="RefSeq" id="XP_032822783.1">
    <property type="nucleotide sequence ID" value="XM_032966892.1"/>
</dbReference>
<sequence>MTMGTPTNARNASNCGVDTDDSSHAYAAVLIIVAVLGLSGNSVALFAFIFRLKKRNAARCYCINLALADLVYMLTLPLRVATHLQGGRWPFGDFACSLVFYAFFMSLYSSIFFLTAISVNRYLAVVRPIQQWQDGSRRAKMLCSGIWAFTAVGASPYLLKGAGTIGKDVVCLDPQVDSTLRFVMSNASLVLGLIFPLVIIVFCYVSILRRFNLGPADGGSSARGRLGREKVKALAVIIIVLFMTCFVPYHVARTVYLYLRMRADGQSDAGWYCEQANRMKPLMGALVCFAAGHGCFDPAVYFFYSRHFRSFLGRVLLPRRRGAVARDPRAAAARGDATFANSRAAASSHDNEDPAGVRDPQPSGGPTGKDAAGSARGKRDRLQITDNSPSNSFQSFTDG</sequence>
<evidence type="ECO:0000256" key="5">
    <source>
        <dbReference type="ARBA" id="ARBA00023040"/>
    </source>
</evidence>
<feature type="transmembrane region" description="Helical" evidence="11">
    <location>
        <begin position="98"/>
        <end position="120"/>
    </location>
</feature>
<evidence type="ECO:0000256" key="6">
    <source>
        <dbReference type="ARBA" id="ARBA00023136"/>
    </source>
</evidence>
<keyword evidence="8 9" id="KW-0807">Transducer</keyword>
<evidence type="ECO:0000256" key="9">
    <source>
        <dbReference type="RuleBase" id="RU000688"/>
    </source>
</evidence>
<feature type="region of interest" description="Disordered" evidence="10">
    <location>
        <begin position="335"/>
        <end position="399"/>
    </location>
</feature>
<evidence type="ECO:0000256" key="10">
    <source>
        <dbReference type="SAM" id="MobiDB-lite"/>
    </source>
</evidence>
<keyword evidence="6 11" id="KW-0472">Membrane</keyword>
<gene>
    <name evidence="14" type="primary">LOC116949511</name>
</gene>
<evidence type="ECO:0000256" key="8">
    <source>
        <dbReference type="ARBA" id="ARBA00023224"/>
    </source>
</evidence>
<evidence type="ECO:0000256" key="1">
    <source>
        <dbReference type="ARBA" id="ARBA00004651"/>
    </source>
</evidence>
<dbReference type="Pfam" id="PF00001">
    <property type="entry name" value="7tm_1"/>
    <property type="match status" value="1"/>
</dbReference>
<keyword evidence="3 9" id="KW-0812">Transmembrane</keyword>
<comment type="similarity">
    <text evidence="9">Belongs to the G-protein coupled receptor 1 family.</text>
</comment>
<dbReference type="AlphaFoldDB" id="A0AAJ7TU71"/>
<feature type="transmembrane region" description="Helical" evidence="11">
    <location>
        <begin position="61"/>
        <end position="78"/>
    </location>
</feature>
<dbReference type="GO" id="GO:0005886">
    <property type="term" value="C:plasma membrane"/>
    <property type="evidence" value="ECO:0007669"/>
    <property type="project" value="UniProtKB-SubCell"/>
</dbReference>
<feature type="compositionally biased region" description="Polar residues" evidence="10">
    <location>
        <begin position="384"/>
        <end position="399"/>
    </location>
</feature>
<comment type="subcellular location">
    <subcellularLocation>
        <location evidence="1">Cell membrane</location>
        <topology evidence="1">Multi-pass membrane protein</topology>
    </subcellularLocation>
</comment>
<accession>A0AAJ7TU71</accession>
<dbReference type="CDD" id="cd14982">
    <property type="entry name" value="7tmA_purinoceptor-like"/>
    <property type="match status" value="1"/>
</dbReference>
<keyword evidence="4 11" id="KW-1133">Transmembrane helix</keyword>
<evidence type="ECO:0000256" key="4">
    <source>
        <dbReference type="ARBA" id="ARBA00022989"/>
    </source>
</evidence>
<feature type="transmembrane region" description="Helical" evidence="11">
    <location>
        <begin position="26"/>
        <end position="49"/>
    </location>
</feature>
<dbReference type="InterPro" id="IPR017452">
    <property type="entry name" value="GPCR_Rhodpsn_7TM"/>
</dbReference>
<name>A0AAJ7TU71_PETMA</name>
<keyword evidence="13" id="KW-1185">Reference proteome</keyword>
<keyword evidence="7 9" id="KW-0675">Receptor</keyword>
<organism evidence="13 14">
    <name type="scientific">Petromyzon marinus</name>
    <name type="common">Sea lamprey</name>
    <dbReference type="NCBI Taxonomy" id="7757"/>
    <lineage>
        <taxon>Eukaryota</taxon>
        <taxon>Metazoa</taxon>
        <taxon>Chordata</taxon>
        <taxon>Craniata</taxon>
        <taxon>Vertebrata</taxon>
        <taxon>Cyclostomata</taxon>
        <taxon>Hyperoartia</taxon>
        <taxon>Petromyzontiformes</taxon>
        <taxon>Petromyzontidae</taxon>
        <taxon>Petromyzon</taxon>
    </lineage>
</organism>
<feature type="domain" description="G-protein coupled receptors family 1 profile" evidence="12">
    <location>
        <begin position="40"/>
        <end position="301"/>
    </location>
</feature>
<reference evidence="14" key="1">
    <citation type="submission" date="2025-08" db="UniProtKB">
        <authorList>
            <consortium name="RefSeq"/>
        </authorList>
    </citation>
    <scope>IDENTIFICATION</scope>
    <source>
        <tissue evidence="14">Sperm</tissue>
    </source>
</reference>
<dbReference type="PRINTS" id="PR01157">
    <property type="entry name" value="P2YPURNOCPTR"/>
</dbReference>
<dbReference type="InterPro" id="IPR000276">
    <property type="entry name" value="GPCR_Rhodpsn"/>
</dbReference>
<evidence type="ECO:0000313" key="14">
    <source>
        <dbReference type="RefSeq" id="XP_032822783.1"/>
    </source>
</evidence>
<dbReference type="SUPFAM" id="SSF81321">
    <property type="entry name" value="Family A G protein-coupled receptor-like"/>
    <property type="match status" value="1"/>
</dbReference>
<dbReference type="KEGG" id="pmrn:116949511"/>
<feature type="transmembrane region" description="Helical" evidence="11">
    <location>
        <begin position="179"/>
        <end position="205"/>
    </location>
</feature>
<protein>
    <submittedName>
        <fullName evidence="14">Lysophosphatidic acid receptor 6-like</fullName>
    </submittedName>
</protein>
<dbReference type="PRINTS" id="PR00237">
    <property type="entry name" value="GPCRRHODOPSN"/>
</dbReference>
<proteinExistence type="inferred from homology"/>
<evidence type="ECO:0000256" key="3">
    <source>
        <dbReference type="ARBA" id="ARBA00022692"/>
    </source>
</evidence>
<dbReference type="Proteomes" id="UP001318040">
    <property type="component" value="Chromosome 37"/>
</dbReference>
<keyword evidence="5 9" id="KW-0297">G-protein coupled receptor</keyword>
<dbReference type="PROSITE" id="PS00237">
    <property type="entry name" value="G_PROTEIN_RECEP_F1_1"/>
    <property type="match status" value="1"/>
</dbReference>
<evidence type="ECO:0000256" key="2">
    <source>
        <dbReference type="ARBA" id="ARBA00022475"/>
    </source>
</evidence>
<evidence type="ECO:0000256" key="11">
    <source>
        <dbReference type="SAM" id="Phobius"/>
    </source>
</evidence>
<dbReference type="PROSITE" id="PS50262">
    <property type="entry name" value="G_PROTEIN_RECEP_F1_2"/>
    <property type="match status" value="1"/>
</dbReference>